<dbReference type="EMBL" id="JACHFH010000009">
    <property type="protein sequence ID" value="MBB5335887.1"/>
    <property type="molecule type" value="Genomic_DNA"/>
</dbReference>
<proteinExistence type="predicted"/>
<comment type="caution">
    <text evidence="1">The sequence shown here is derived from an EMBL/GenBank/DDBJ whole genome shotgun (WGS) entry which is preliminary data.</text>
</comment>
<dbReference type="InterPro" id="IPR010982">
    <property type="entry name" value="Lambda_DNA-bd_dom_sf"/>
</dbReference>
<dbReference type="RefSeq" id="WP_183860302.1">
    <property type="nucleotide sequence ID" value="NZ_JACHFH010000009.1"/>
</dbReference>
<name>A0A840UJR9_9FIRM</name>
<keyword evidence="2" id="KW-1185">Reference proteome</keyword>
<evidence type="ECO:0000313" key="1">
    <source>
        <dbReference type="EMBL" id="MBB5335887.1"/>
    </source>
</evidence>
<dbReference type="AlphaFoldDB" id="A0A840UJR9"/>
<accession>A0A840UJR9</accession>
<dbReference type="GO" id="GO:0003677">
    <property type="term" value="F:DNA binding"/>
    <property type="evidence" value="ECO:0007669"/>
    <property type="project" value="InterPro"/>
</dbReference>
<gene>
    <name evidence="1" type="ORF">HNR32_001021</name>
</gene>
<dbReference type="SUPFAM" id="SSF47413">
    <property type="entry name" value="lambda repressor-like DNA-binding domains"/>
    <property type="match status" value="1"/>
</dbReference>
<dbReference type="InterPro" id="IPR001387">
    <property type="entry name" value="Cro/C1-type_HTH"/>
</dbReference>
<evidence type="ECO:0000313" key="2">
    <source>
        <dbReference type="Proteomes" id="UP000559117"/>
    </source>
</evidence>
<dbReference type="Proteomes" id="UP000559117">
    <property type="component" value="Unassembled WGS sequence"/>
</dbReference>
<organism evidence="1 2">
    <name type="scientific">Pectinatus brassicae</name>
    <dbReference type="NCBI Taxonomy" id="862415"/>
    <lineage>
        <taxon>Bacteria</taxon>
        <taxon>Bacillati</taxon>
        <taxon>Bacillota</taxon>
        <taxon>Negativicutes</taxon>
        <taxon>Selenomonadales</taxon>
        <taxon>Selenomonadaceae</taxon>
        <taxon>Pectinatus</taxon>
    </lineage>
</organism>
<sequence>MENTYAALLRHLIKFSGIKLSSLADFIGYDVSYISKWCNNINHPSSKYLTRINTCIASFISDEIVKQNLTYVFFNEFQINLSQHVSAEKIKKFLFDEINNMLFEAYYRENNTVATDENPAVANNCQQKTIIGRTNIKNFFITEIATVLNNITDDIEMYITGDIITLLDKQLFFNVFNFSSKNIDIHIGCNIQKLSNENLDFIDKLYNLFNHYIEITFHIHDDKKFQYSNIITVKNHFSLQYSLHNDNLIDICTYITDKTISADIYERTCEKFTADTYLIQPINDIELIKFRSFFYLNNYLLLFCAKGFEFFLPPQAFKNLLSTSTTYQYSSDMQQTIQNMQITWEEQFEKAHIDFILPAANIMHYIEEGQLSYGEIAYTTSPQERELQLQQLVKSMKNNPHINIFLLGQVQPYNKDSYFKLSYYSNNKTAYLKKDATFCSKNNKNIYLIKDFRLLYKFNDFFSTTIKKSDCSKFTADDIENIYKKNNALLHRIWLQSKQPV</sequence>
<dbReference type="CDD" id="cd00093">
    <property type="entry name" value="HTH_XRE"/>
    <property type="match status" value="1"/>
</dbReference>
<reference evidence="1 2" key="1">
    <citation type="submission" date="2020-08" db="EMBL/GenBank/DDBJ databases">
        <title>Genomic Encyclopedia of Type Strains, Phase IV (KMG-IV): sequencing the most valuable type-strain genomes for metagenomic binning, comparative biology and taxonomic classification.</title>
        <authorList>
            <person name="Goeker M."/>
        </authorList>
    </citation>
    <scope>NUCLEOTIDE SEQUENCE [LARGE SCALE GENOMIC DNA]</scope>
    <source>
        <strain evidence="1 2">DSM 24661</strain>
    </source>
</reference>
<protein>
    <submittedName>
        <fullName evidence="1">Transcriptional regulator with XRE-family HTH domain</fullName>
    </submittedName>
</protein>